<sequence>MVGAALSTGCVNYTARLEGNAHAAGRTTEIYTGGIYPVQAVLPKSVKGEVLRVYVEGDGHAWATARQPSTDPTPHENLVANLAANDPGGAVYLARPCQFVSNEHCNPKTWTDQRFSPQVIASMSSALDAVKLRYTVTRMELVGYSGGGAVALLLAAKRDDVVSVQTLAGNIAVTAWTQLQGLTQLSGSLDPVSYVDKLRTIPQRHLVGDQDSVVPRAVSSAYLSKLGSTQCVEIATVHANHHDGWRAAWADYSRRPTSCVK</sequence>
<comment type="caution">
    <text evidence="1">The sequence shown here is derived from an EMBL/GenBank/DDBJ whole genome shotgun (WGS) entry which is preliminary data.</text>
</comment>
<accession>A0A9X4HGK0</accession>
<keyword evidence="1" id="KW-0378">Hydrolase</keyword>
<dbReference type="EMBL" id="JAMDHA010000084">
    <property type="protein sequence ID" value="MDD1011944.1"/>
    <property type="molecule type" value="Genomic_DNA"/>
</dbReference>
<name>A0A9X4HGK0_9PSED</name>
<dbReference type="Proteomes" id="UP001148185">
    <property type="component" value="Unassembled WGS sequence"/>
</dbReference>
<dbReference type="InterPro" id="IPR029058">
    <property type="entry name" value="AB_hydrolase_fold"/>
</dbReference>
<evidence type="ECO:0000313" key="2">
    <source>
        <dbReference type="Proteomes" id="UP001148185"/>
    </source>
</evidence>
<gene>
    <name evidence="1" type="ORF">M5G27_31370</name>
</gene>
<keyword evidence="2" id="KW-1185">Reference proteome</keyword>
<proteinExistence type="predicted"/>
<reference evidence="1 2" key="1">
    <citation type="submission" date="2022-05" db="EMBL/GenBank/DDBJ databases">
        <title>Novel Pseudomonas spp. Isolated from a Rainbow Trout Aquaculture Facility.</title>
        <authorList>
            <person name="Testerman T."/>
            <person name="Graf J."/>
        </authorList>
    </citation>
    <scope>NUCLEOTIDE SEQUENCE [LARGE SCALE GENOMIC DNA]</scope>
    <source>
        <strain evidence="1 2">ID1042</strain>
    </source>
</reference>
<dbReference type="Gene3D" id="3.40.50.1820">
    <property type="entry name" value="alpha/beta hydrolase"/>
    <property type="match status" value="1"/>
</dbReference>
<organism evidence="1 2">
    <name type="scientific">Pseudomonas shahriarae</name>
    <dbReference type="NCBI Taxonomy" id="2745512"/>
    <lineage>
        <taxon>Bacteria</taxon>
        <taxon>Pseudomonadati</taxon>
        <taxon>Pseudomonadota</taxon>
        <taxon>Gammaproteobacteria</taxon>
        <taxon>Pseudomonadales</taxon>
        <taxon>Pseudomonadaceae</taxon>
        <taxon>Pseudomonas</taxon>
    </lineage>
</organism>
<dbReference type="AlphaFoldDB" id="A0A9X4HGK0"/>
<dbReference type="SUPFAM" id="SSF53474">
    <property type="entry name" value="alpha/beta-Hydrolases"/>
    <property type="match status" value="1"/>
</dbReference>
<protein>
    <submittedName>
        <fullName evidence="1">Alpha/beta hydrolase</fullName>
    </submittedName>
</protein>
<evidence type="ECO:0000313" key="1">
    <source>
        <dbReference type="EMBL" id="MDD1011944.1"/>
    </source>
</evidence>
<dbReference type="GO" id="GO:0016787">
    <property type="term" value="F:hydrolase activity"/>
    <property type="evidence" value="ECO:0007669"/>
    <property type="project" value="UniProtKB-KW"/>
</dbReference>